<dbReference type="GO" id="GO:0016567">
    <property type="term" value="P:protein ubiquitination"/>
    <property type="evidence" value="ECO:0007669"/>
    <property type="project" value="UniProtKB-UniPathway"/>
</dbReference>
<feature type="domain" description="RING-type" evidence="16">
    <location>
        <begin position="108"/>
        <end position="150"/>
    </location>
</feature>
<keyword evidence="11 15" id="KW-1133">Transmembrane helix</keyword>
<dbReference type="PANTHER" id="PTHR45768">
    <property type="entry name" value="E3 UBIQUITIN-PROTEIN LIGASE RNF13-LIKE"/>
    <property type="match status" value="1"/>
</dbReference>
<dbReference type="Proteomes" id="UP000515121">
    <property type="component" value="Unplaced"/>
</dbReference>
<comment type="catalytic activity">
    <reaction evidence="1">
        <text>S-ubiquitinyl-[E2 ubiquitin-conjugating enzyme]-L-cysteine + [acceptor protein]-L-lysine = [E2 ubiquitin-conjugating enzyme]-L-cysteine + N(6)-ubiquitinyl-[acceptor protein]-L-lysine.</text>
        <dbReference type="EC" id="2.3.2.27"/>
    </reaction>
</comment>
<evidence type="ECO:0000256" key="12">
    <source>
        <dbReference type="ARBA" id="ARBA00023136"/>
    </source>
</evidence>
<keyword evidence="8 14" id="KW-0863">Zinc-finger</keyword>
<keyword evidence="5" id="KW-0808">Transferase</keyword>
<proteinExistence type="inferred from homology"/>
<evidence type="ECO:0000256" key="14">
    <source>
        <dbReference type="PROSITE-ProRule" id="PRU00175"/>
    </source>
</evidence>
<dbReference type="GeneID" id="111314748"/>
<evidence type="ECO:0000256" key="13">
    <source>
        <dbReference type="ARBA" id="ARBA00024209"/>
    </source>
</evidence>
<protein>
    <recommendedName>
        <fullName evidence="4">RING-type E3 ubiquitin transferase</fullName>
        <ecNumber evidence="4">2.3.2.27</ecNumber>
    </recommendedName>
</protein>
<comment type="similarity">
    <text evidence="13">Belongs to the RING-type zinc finger family. ATL subfamily.</text>
</comment>
<dbReference type="RefSeq" id="XP_022772101.1">
    <property type="nucleotide sequence ID" value="XM_022916366.1"/>
</dbReference>
<keyword evidence="6 15" id="KW-0812">Transmembrane</keyword>
<reference evidence="18" key="1">
    <citation type="submission" date="2025-08" db="UniProtKB">
        <authorList>
            <consortium name="RefSeq"/>
        </authorList>
    </citation>
    <scope>IDENTIFICATION</scope>
    <source>
        <tissue evidence="18">Fruit stalk</tissue>
    </source>
</reference>
<keyword evidence="17" id="KW-1185">Reference proteome</keyword>
<dbReference type="UniPathway" id="UPA00143"/>
<feature type="transmembrane region" description="Helical" evidence="15">
    <location>
        <begin position="16"/>
        <end position="38"/>
    </location>
</feature>
<dbReference type="InterPro" id="IPR001841">
    <property type="entry name" value="Znf_RING"/>
</dbReference>
<dbReference type="SMART" id="SM00184">
    <property type="entry name" value="RING"/>
    <property type="match status" value="1"/>
</dbReference>
<dbReference type="SUPFAM" id="SSF57850">
    <property type="entry name" value="RING/U-box"/>
    <property type="match status" value="1"/>
</dbReference>
<evidence type="ECO:0000256" key="15">
    <source>
        <dbReference type="SAM" id="Phobius"/>
    </source>
</evidence>
<evidence type="ECO:0000259" key="16">
    <source>
        <dbReference type="PROSITE" id="PS50089"/>
    </source>
</evidence>
<evidence type="ECO:0000256" key="4">
    <source>
        <dbReference type="ARBA" id="ARBA00012483"/>
    </source>
</evidence>
<evidence type="ECO:0000256" key="1">
    <source>
        <dbReference type="ARBA" id="ARBA00000900"/>
    </source>
</evidence>
<keyword evidence="9" id="KW-0833">Ubl conjugation pathway</keyword>
<evidence type="ECO:0000313" key="17">
    <source>
        <dbReference type="Proteomes" id="UP000515121"/>
    </source>
</evidence>
<evidence type="ECO:0000256" key="2">
    <source>
        <dbReference type="ARBA" id="ARBA00004167"/>
    </source>
</evidence>
<comment type="pathway">
    <text evidence="3">Protein modification; protein ubiquitination.</text>
</comment>
<name>A0A6P6B596_DURZI</name>
<dbReference type="Gene3D" id="3.30.40.10">
    <property type="entry name" value="Zinc/RING finger domain, C3HC4 (zinc finger)"/>
    <property type="match status" value="1"/>
</dbReference>
<dbReference type="Pfam" id="PF13639">
    <property type="entry name" value="zf-RING_2"/>
    <property type="match status" value="1"/>
</dbReference>
<dbReference type="AlphaFoldDB" id="A0A6P6B596"/>
<keyword evidence="7" id="KW-0479">Metal-binding</keyword>
<evidence type="ECO:0000313" key="18">
    <source>
        <dbReference type="RefSeq" id="XP_022772101.1"/>
    </source>
</evidence>
<sequence length="164" mass="18495">MSTPPTTPNLEVETSINLFLILGVIASFLIAIIIVYIISACYEKAKRLLPPQDIETGGFLPQAMQGQGQPRRQQQQQASKPIILAGAVVIYRNIKEEPEEAKYCSNECAICLEEFKERDRCRILSKCKHIYHICCIDRWLLKELHCPLCRGSIHATVPTNVQTA</sequence>
<dbReference type="GO" id="GO:0061630">
    <property type="term" value="F:ubiquitin protein ligase activity"/>
    <property type="evidence" value="ECO:0007669"/>
    <property type="project" value="UniProtKB-EC"/>
</dbReference>
<dbReference type="PROSITE" id="PS50089">
    <property type="entry name" value="ZF_RING_2"/>
    <property type="match status" value="1"/>
</dbReference>
<gene>
    <name evidence="18" type="primary">LOC111314748</name>
</gene>
<dbReference type="PANTHER" id="PTHR45768:SF18">
    <property type="entry name" value="RING-H2 FINGER PROTEIN ATL47-RELATED"/>
    <property type="match status" value="1"/>
</dbReference>
<evidence type="ECO:0000256" key="7">
    <source>
        <dbReference type="ARBA" id="ARBA00022723"/>
    </source>
</evidence>
<dbReference type="KEGG" id="dzi:111314748"/>
<evidence type="ECO:0000256" key="8">
    <source>
        <dbReference type="ARBA" id="ARBA00022771"/>
    </source>
</evidence>
<dbReference type="InterPro" id="IPR013083">
    <property type="entry name" value="Znf_RING/FYVE/PHD"/>
</dbReference>
<organism evidence="17 18">
    <name type="scientific">Durio zibethinus</name>
    <name type="common">Durian</name>
    <dbReference type="NCBI Taxonomy" id="66656"/>
    <lineage>
        <taxon>Eukaryota</taxon>
        <taxon>Viridiplantae</taxon>
        <taxon>Streptophyta</taxon>
        <taxon>Embryophyta</taxon>
        <taxon>Tracheophyta</taxon>
        <taxon>Spermatophyta</taxon>
        <taxon>Magnoliopsida</taxon>
        <taxon>eudicotyledons</taxon>
        <taxon>Gunneridae</taxon>
        <taxon>Pentapetalae</taxon>
        <taxon>rosids</taxon>
        <taxon>malvids</taxon>
        <taxon>Malvales</taxon>
        <taxon>Malvaceae</taxon>
        <taxon>Helicteroideae</taxon>
        <taxon>Durio</taxon>
    </lineage>
</organism>
<accession>A0A6P6B596</accession>
<dbReference type="OrthoDB" id="9984778at2759"/>
<evidence type="ECO:0000256" key="10">
    <source>
        <dbReference type="ARBA" id="ARBA00022833"/>
    </source>
</evidence>
<evidence type="ECO:0000256" key="5">
    <source>
        <dbReference type="ARBA" id="ARBA00022679"/>
    </source>
</evidence>
<dbReference type="GO" id="GO:0016020">
    <property type="term" value="C:membrane"/>
    <property type="evidence" value="ECO:0007669"/>
    <property type="project" value="UniProtKB-SubCell"/>
</dbReference>
<keyword evidence="10" id="KW-0862">Zinc</keyword>
<dbReference type="GO" id="GO:0008270">
    <property type="term" value="F:zinc ion binding"/>
    <property type="evidence" value="ECO:0007669"/>
    <property type="project" value="UniProtKB-KW"/>
</dbReference>
<keyword evidence="12 15" id="KW-0472">Membrane</keyword>
<evidence type="ECO:0000256" key="6">
    <source>
        <dbReference type="ARBA" id="ARBA00022692"/>
    </source>
</evidence>
<dbReference type="EC" id="2.3.2.27" evidence="4"/>
<evidence type="ECO:0000256" key="11">
    <source>
        <dbReference type="ARBA" id="ARBA00022989"/>
    </source>
</evidence>
<comment type="subcellular location">
    <subcellularLocation>
        <location evidence="2">Membrane</location>
        <topology evidence="2">Single-pass membrane protein</topology>
    </subcellularLocation>
</comment>
<evidence type="ECO:0000256" key="9">
    <source>
        <dbReference type="ARBA" id="ARBA00022786"/>
    </source>
</evidence>
<evidence type="ECO:0000256" key="3">
    <source>
        <dbReference type="ARBA" id="ARBA00004906"/>
    </source>
</evidence>